<evidence type="ECO:0000313" key="2">
    <source>
        <dbReference type="Proteomes" id="UP001295684"/>
    </source>
</evidence>
<dbReference type="Gene3D" id="1.20.5.190">
    <property type="match status" value="1"/>
</dbReference>
<proteinExistence type="predicted"/>
<comment type="caution">
    <text evidence="1">The sequence shown here is derived from an EMBL/GenBank/DDBJ whole genome shotgun (WGS) entry which is preliminary data.</text>
</comment>
<sequence>MDSSNRLIVDDLIAKLKPSKKHMNNFEAQSSSYQTRNRFQSPSKEFSSDLRLISQSNLNGRENCSRAHHHLEIKSMKYFQRQAYQEEQRLEYLIEPQVGNSVFSARNSQKNQIPAIQSPSPGSFCSKRAKYRSHARSFSRFRRYASPEMCRNTNQVRLLGLKSHEQIKSCEFRQDQPRKILSPKLFRSTEMNITKAIKQHHLKMLYNRSMDAKINIAQKYMKKYNIKLPEKELYSLKMSEIIKKLTKKRMKKVTNQMALRIQKAFRGYLGRKIYAAKKKLLDQTARKIQQCWRSYRIFTLVPKTLKFRKQKSLLLIQKFLRGYRDYKRINEILSAQRMHQNFAYFS</sequence>
<evidence type="ECO:0000313" key="1">
    <source>
        <dbReference type="EMBL" id="CAI2364308.1"/>
    </source>
</evidence>
<name>A0AAD1U974_EUPCR</name>
<keyword evidence="2" id="KW-1185">Reference proteome</keyword>
<accession>A0AAD1U974</accession>
<dbReference type="PROSITE" id="PS50096">
    <property type="entry name" value="IQ"/>
    <property type="match status" value="2"/>
</dbReference>
<dbReference type="SMART" id="SM00015">
    <property type="entry name" value="IQ"/>
    <property type="match status" value="2"/>
</dbReference>
<dbReference type="CDD" id="cd23767">
    <property type="entry name" value="IQCD"/>
    <property type="match status" value="1"/>
</dbReference>
<protein>
    <submittedName>
        <fullName evidence="1">Uncharacterized protein</fullName>
    </submittedName>
</protein>
<dbReference type="InterPro" id="IPR000048">
    <property type="entry name" value="IQ_motif_EF-hand-BS"/>
</dbReference>
<dbReference type="EMBL" id="CAMPGE010005454">
    <property type="protein sequence ID" value="CAI2364308.1"/>
    <property type="molecule type" value="Genomic_DNA"/>
</dbReference>
<gene>
    <name evidence="1" type="ORF">ECRASSUSDP1_LOCUS5651</name>
</gene>
<dbReference type="AlphaFoldDB" id="A0AAD1U974"/>
<reference evidence="1" key="1">
    <citation type="submission" date="2023-07" db="EMBL/GenBank/DDBJ databases">
        <authorList>
            <consortium name="AG Swart"/>
            <person name="Singh M."/>
            <person name="Singh A."/>
            <person name="Seah K."/>
            <person name="Emmerich C."/>
        </authorList>
    </citation>
    <scope>NUCLEOTIDE SEQUENCE</scope>
    <source>
        <strain evidence="1">DP1</strain>
    </source>
</reference>
<dbReference type="Proteomes" id="UP001295684">
    <property type="component" value="Unassembled WGS sequence"/>
</dbReference>
<organism evidence="1 2">
    <name type="scientific">Euplotes crassus</name>
    <dbReference type="NCBI Taxonomy" id="5936"/>
    <lineage>
        <taxon>Eukaryota</taxon>
        <taxon>Sar</taxon>
        <taxon>Alveolata</taxon>
        <taxon>Ciliophora</taxon>
        <taxon>Intramacronucleata</taxon>
        <taxon>Spirotrichea</taxon>
        <taxon>Hypotrichia</taxon>
        <taxon>Euplotida</taxon>
        <taxon>Euplotidae</taxon>
        <taxon>Moneuplotes</taxon>
    </lineage>
</organism>